<keyword evidence="5" id="KW-0732">Signal</keyword>
<evidence type="ECO:0000256" key="3">
    <source>
        <dbReference type="ARBA" id="ARBA00022525"/>
    </source>
</evidence>
<evidence type="ECO:0000256" key="1">
    <source>
        <dbReference type="ARBA" id="ARBA00004613"/>
    </source>
</evidence>
<protein>
    <submittedName>
        <fullName evidence="6">Unnamed protein product</fullName>
    </submittedName>
</protein>
<comment type="subcellular location">
    <subcellularLocation>
        <location evidence="1">Secreted</location>
    </subcellularLocation>
</comment>
<gene>
    <name evidence="6" type="ORF">Plil01_001662300</name>
</gene>
<proteinExistence type="inferred from homology"/>
<evidence type="ECO:0000256" key="2">
    <source>
        <dbReference type="ARBA" id="ARBA00009520"/>
    </source>
</evidence>
<dbReference type="PIRSF" id="PIRSF029958">
    <property type="entry name" value="Necrosis-inducing_protein"/>
    <property type="match status" value="1"/>
</dbReference>
<dbReference type="PANTHER" id="PTHR33657:SF8">
    <property type="entry name" value="DOMAIN PROTEIN, PUTATIVE (AFU_ORTHOLOGUE AFUA_5G00600)-RELATED"/>
    <property type="match status" value="1"/>
</dbReference>
<sequence length="249" mass="27896">MNLLTFVLAAIAPLAAVQAFDSINHDQVHPFDQPAPTNAVQKAALKYKPQLHISDGCHPYPAVQADDSVSAGLEWSGDDDGDCEKPAWGSQVYSRSDWYDDKYAIMYAWYFPKGKGRQHVHKLRSGHRHEWEFAVVWIDHPSADDSSLLGVSTSIGLGFNYEVPVHPANLVDSSIKLDSYTTFWGSKQGLRVTTELGDKQDLIQWDQLTHEARESLSETNFDIDEAVMPVVMPLKDGVFQQQLNSSYPF</sequence>
<dbReference type="EMBL" id="BSXW01002132">
    <property type="protein sequence ID" value="GMF41014.1"/>
    <property type="molecule type" value="Genomic_DNA"/>
</dbReference>
<evidence type="ECO:0000256" key="5">
    <source>
        <dbReference type="SAM" id="SignalP"/>
    </source>
</evidence>
<evidence type="ECO:0000313" key="7">
    <source>
        <dbReference type="Proteomes" id="UP001165083"/>
    </source>
</evidence>
<evidence type="ECO:0000313" key="6">
    <source>
        <dbReference type="EMBL" id="GMF41014.1"/>
    </source>
</evidence>
<keyword evidence="7" id="KW-1185">Reference proteome</keyword>
<feature type="signal peptide" evidence="5">
    <location>
        <begin position="1"/>
        <end position="19"/>
    </location>
</feature>
<evidence type="ECO:0000256" key="4">
    <source>
        <dbReference type="ARBA" id="ARBA00023026"/>
    </source>
</evidence>
<dbReference type="Pfam" id="PF05630">
    <property type="entry name" value="NPP1"/>
    <property type="match status" value="1"/>
</dbReference>
<accession>A0A9W6XLW9</accession>
<comment type="caution">
    <text evidence="6">The sequence shown here is derived from an EMBL/GenBank/DDBJ whole genome shotgun (WGS) entry which is preliminary data.</text>
</comment>
<keyword evidence="3" id="KW-0964">Secreted</keyword>
<dbReference type="PANTHER" id="PTHR33657">
    <property type="entry name" value="DOMAIN PROTEIN, PUTATIVE (AFU_ORTHOLOGUE AFUA_5G00600)-RELATED"/>
    <property type="match status" value="1"/>
</dbReference>
<organism evidence="6 7">
    <name type="scientific">Phytophthora lilii</name>
    <dbReference type="NCBI Taxonomy" id="2077276"/>
    <lineage>
        <taxon>Eukaryota</taxon>
        <taxon>Sar</taxon>
        <taxon>Stramenopiles</taxon>
        <taxon>Oomycota</taxon>
        <taxon>Peronosporomycetes</taxon>
        <taxon>Peronosporales</taxon>
        <taxon>Peronosporaceae</taxon>
        <taxon>Phytophthora</taxon>
    </lineage>
</organism>
<reference evidence="6" key="1">
    <citation type="submission" date="2023-04" db="EMBL/GenBank/DDBJ databases">
        <title>Phytophthora lilii NBRC 32176.</title>
        <authorList>
            <person name="Ichikawa N."/>
            <person name="Sato H."/>
            <person name="Tonouchi N."/>
        </authorList>
    </citation>
    <scope>NUCLEOTIDE SEQUENCE</scope>
    <source>
        <strain evidence="6">NBRC 32176</strain>
    </source>
</reference>
<dbReference type="InterPro" id="IPR008701">
    <property type="entry name" value="NPP1"/>
</dbReference>
<name>A0A9W6XLW9_9STRA</name>
<comment type="similarity">
    <text evidence="2">Belongs to the Necrosis inducing protein (NPP1) family.</text>
</comment>
<keyword evidence="4" id="KW-0843">Virulence</keyword>
<feature type="chain" id="PRO_5040916885" evidence="5">
    <location>
        <begin position="20"/>
        <end position="249"/>
    </location>
</feature>
<dbReference type="Proteomes" id="UP001165083">
    <property type="component" value="Unassembled WGS sequence"/>
</dbReference>
<dbReference type="OrthoDB" id="89086at2759"/>
<dbReference type="AlphaFoldDB" id="A0A9W6XLW9"/>
<dbReference type="GO" id="GO:0005576">
    <property type="term" value="C:extracellular region"/>
    <property type="evidence" value="ECO:0007669"/>
    <property type="project" value="UniProtKB-SubCell"/>
</dbReference>